<evidence type="ECO:0000313" key="6">
    <source>
        <dbReference type="Proteomes" id="UP000027982"/>
    </source>
</evidence>
<dbReference type="EMBL" id="CP007139">
    <property type="protein sequence ID" value="AIE84208.1"/>
    <property type="molecule type" value="Genomic_DNA"/>
</dbReference>
<keyword evidence="6" id="KW-1185">Reference proteome</keyword>
<dbReference type="CDD" id="cd00408">
    <property type="entry name" value="DHDPS-like"/>
    <property type="match status" value="1"/>
</dbReference>
<dbReference type="Pfam" id="PF00701">
    <property type="entry name" value="DHDPS"/>
    <property type="match status" value="1"/>
</dbReference>
<sequence length="308" mass="33564">MNVNWKGVFPAATTQFHRDLSLDLDATARHLEVLIDSGVSGLVMLGSLGENVSLTLEEKREVIRTALSASAGRVPVLSGVAELSTTAGLAWVRELEDLGAQGAMVMPAMAFRPDRDETLAHYRTIARGTSLPLIVYNNPISYHADVDSEMFAELAEERNLVAIKESSGDVRRITDIINAVGDRYVIFAGVDDLALECAMLGATGWIAGIGLAFPAENQYLWDLMMAGEWEKAREIYRWYTPLLHLDVGTKFVQNIKLAIQEVGLGAEHVRSPRLPLTGAARERVLGIIRKGLAERPKVPTAVASASSR</sequence>
<evidence type="ECO:0000256" key="1">
    <source>
        <dbReference type="ARBA" id="ARBA00023239"/>
    </source>
</evidence>
<dbReference type="InterPro" id="IPR002220">
    <property type="entry name" value="DapA-like"/>
</dbReference>
<evidence type="ECO:0000256" key="2">
    <source>
        <dbReference type="PIRNR" id="PIRNR001365"/>
    </source>
</evidence>
<protein>
    <submittedName>
        <fullName evidence="5">Dihydrodipicolinate synthetase</fullName>
    </submittedName>
</protein>
<dbReference type="OrthoDB" id="9778880at2"/>
<dbReference type="SMART" id="SM01130">
    <property type="entry name" value="DHDPS"/>
    <property type="match status" value="1"/>
</dbReference>
<dbReference type="Gene3D" id="3.20.20.70">
    <property type="entry name" value="Aldolase class I"/>
    <property type="match status" value="1"/>
</dbReference>
<accession>A0A068NKT9</accession>
<keyword evidence="1 2" id="KW-0456">Lyase</keyword>
<dbReference type="RefSeq" id="WP_025227148.1">
    <property type="nucleotide sequence ID" value="NZ_CP007139.1"/>
</dbReference>
<name>A0A068NKT9_FIMGI</name>
<dbReference type="PANTHER" id="PTHR12128:SF72">
    <property type="entry name" value="DIHYDRODIPICOLINATE SYNTHASE"/>
    <property type="match status" value="1"/>
</dbReference>
<dbReference type="PRINTS" id="PR00146">
    <property type="entry name" value="DHPICSNTHASE"/>
</dbReference>
<organism evidence="5 6">
    <name type="scientific">Fimbriimonas ginsengisoli Gsoil 348</name>
    <dbReference type="NCBI Taxonomy" id="661478"/>
    <lineage>
        <taxon>Bacteria</taxon>
        <taxon>Bacillati</taxon>
        <taxon>Armatimonadota</taxon>
        <taxon>Fimbriimonadia</taxon>
        <taxon>Fimbriimonadales</taxon>
        <taxon>Fimbriimonadaceae</taxon>
        <taxon>Fimbriimonas</taxon>
    </lineage>
</organism>
<feature type="binding site" evidence="4">
    <location>
        <position position="206"/>
    </location>
    <ligand>
        <name>pyruvate</name>
        <dbReference type="ChEBI" id="CHEBI:15361"/>
    </ligand>
</feature>
<dbReference type="PIRSF" id="PIRSF001365">
    <property type="entry name" value="DHDPS"/>
    <property type="match status" value="1"/>
</dbReference>
<evidence type="ECO:0000256" key="3">
    <source>
        <dbReference type="PIRSR" id="PIRSR001365-1"/>
    </source>
</evidence>
<comment type="similarity">
    <text evidence="2">Belongs to the DapA family.</text>
</comment>
<dbReference type="KEGG" id="fgi:OP10G_0840"/>
<dbReference type="STRING" id="661478.OP10G_0840"/>
<dbReference type="eggNOG" id="COG0329">
    <property type="taxonomic scope" value="Bacteria"/>
</dbReference>
<dbReference type="Proteomes" id="UP000027982">
    <property type="component" value="Chromosome"/>
</dbReference>
<dbReference type="HOGENOM" id="CLU_049343_5_0_0"/>
<gene>
    <name evidence="5" type="ORF">OP10G_0840</name>
</gene>
<dbReference type="InterPro" id="IPR013785">
    <property type="entry name" value="Aldolase_TIM"/>
</dbReference>
<evidence type="ECO:0000256" key="4">
    <source>
        <dbReference type="PIRSR" id="PIRSR001365-2"/>
    </source>
</evidence>
<dbReference type="PANTHER" id="PTHR12128">
    <property type="entry name" value="DIHYDRODIPICOLINATE SYNTHASE"/>
    <property type="match status" value="1"/>
</dbReference>
<reference evidence="5 6" key="1">
    <citation type="journal article" date="2014" name="PLoS ONE">
        <title>The first complete genome sequence of the class fimbriimonadia in the phylum armatimonadetes.</title>
        <authorList>
            <person name="Hu Z.Y."/>
            <person name="Wang Y.Z."/>
            <person name="Im W.T."/>
            <person name="Wang S.Y."/>
            <person name="Zhao G.P."/>
            <person name="Zheng H.J."/>
            <person name="Quan Z.X."/>
        </authorList>
    </citation>
    <scope>NUCLEOTIDE SEQUENCE [LARGE SCALE GENOMIC DNA]</scope>
    <source>
        <strain evidence="5">Gsoil 348</strain>
    </source>
</reference>
<dbReference type="AlphaFoldDB" id="A0A068NKT9"/>
<feature type="active site" description="Schiff-base intermediate with substrate" evidence="3">
    <location>
        <position position="164"/>
    </location>
</feature>
<dbReference type="SUPFAM" id="SSF51569">
    <property type="entry name" value="Aldolase"/>
    <property type="match status" value="1"/>
</dbReference>
<evidence type="ECO:0000313" key="5">
    <source>
        <dbReference type="EMBL" id="AIE84208.1"/>
    </source>
</evidence>
<dbReference type="GO" id="GO:0008840">
    <property type="term" value="F:4-hydroxy-tetrahydrodipicolinate synthase activity"/>
    <property type="evidence" value="ECO:0007669"/>
    <property type="project" value="TreeGrafter"/>
</dbReference>
<feature type="active site" description="Proton donor/acceptor" evidence="3">
    <location>
        <position position="136"/>
    </location>
</feature>
<proteinExistence type="inferred from homology"/>